<dbReference type="EMBL" id="GBRH01265167">
    <property type="protein sequence ID" value="JAD32728.1"/>
    <property type="molecule type" value="Transcribed_RNA"/>
</dbReference>
<sequence>MSETVGLVVVHCIRDCASAM</sequence>
<reference evidence="1" key="2">
    <citation type="journal article" date="2015" name="Data Brief">
        <title>Shoot transcriptome of the giant reed, Arundo donax.</title>
        <authorList>
            <person name="Barrero R.A."/>
            <person name="Guerrero F.D."/>
            <person name="Moolhuijzen P."/>
            <person name="Goolsby J.A."/>
            <person name="Tidwell J."/>
            <person name="Bellgard S.E."/>
            <person name="Bellgard M.I."/>
        </authorList>
    </citation>
    <scope>NUCLEOTIDE SEQUENCE</scope>
    <source>
        <tissue evidence="1">Shoot tissue taken approximately 20 cm above the soil surface</tissue>
    </source>
</reference>
<name>A0A0A8Z4X4_ARUDO</name>
<proteinExistence type="predicted"/>
<organism evidence="1">
    <name type="scientific">Arundo donax</name>
    <name type="common">Giant reed</name>
    <name type="synonym">Donax arundinaceus</name>
    <dbReference type="NCBI Taxonomy" id="35708"/>
    <lineage>
        <taxon>Eukaryota</taxon>
        <taxon>Viridiplantae</taxon>
        <taxon>Streptophyta</taxon>
        <taxon>Embryophyta</taxon>
        <taxon>Tracheophyta</taxon>
        <taxon>Spermatophyta</taxon>
        <taxon>Magnoliopsida</taxon>
        <taxon>Liliopsida</taxon>
        <taxon>Poales</taxon>
        <taxon>Poaceae</taxon>
        <taxon>PACMAD clade</taxon>
        <taxon>Arundinoideae</taxon>
        <taxon>Arundineae</taxon>
        <taxon>Arundo</taxon>
    </lineage>
</organism>
<dbReference type="AlphaFoldDB" id="A0A0A8Z4X4"/>
<accession>A0A0A8Z4X4</accession>
<protein>
    <submittedName>
        <fullName evidence="1">Uncharacterized protein</fullName>
    </submittedName>
</protein>
<evidence type="ECO:0000313" key="1">
    <source>
        <dbReference type="EMBL" id="JAD32728.1"/>
    </source>
</evidence>
<reference evidence="1" key="1">
    <citation type="submission" date="2014-09" db="EMBL/GenBank/DDBJ databases">
        <authorList>
            <person name="Magalhaes I.L.F."/>
            <person name="Oliveira U."/>
            <person name="Santos F.R."/>
            <person name="Vidigal T.H.D.A."/>
            <person name="Brescovit A.D."/>
            <person name="Santos A.J."/>
        </authorList>
    </citation>
    <scope>NUCLEOTIDE SEQUENCE</scope>
    <source>
        <tissue evidence="1">Shoot tissue taken approximately 20 cm above the soil surface</tissue>
    </source>
</reference>